<sequence length="29" mass="3606">MLFYSKAQHHSQKYILLTVLRYEYSLIFL</sequence>
<accession>A0A8S5UMH4</accession>
<proteinExistence type="predicted"/>
<organism evidence="1">
    <name type="scientific">Myoviridae sp. ctCo31</name>
    <dbReference type="NCBI Taxonomy" id="2825053"/>
    <lineage>
        <taxon>Viruses</taxon>
        <taxon>Duplodnaviria</taxon>
        <taxon>Heunggongvirae</taxon>
        <taxon>Uroviricota</taxon>
        <taxon>Caudoviricetes</taxon>
    </lineage>
</organism>
<evidence type="ECO:0000313" key="1">
    <source>
        <dbReference type="EMBL" id="DAF95628.1"/>
    </source>
</evidence>
<dbReference type="EMBL" id="BK016109">
    <property type="protein sequence ID" value="DAF95628.1"/>
    <property type="molecule type" value="Genomic_DNA"/>
</dbReference>
<name>A0A8S5UMH4_9CAUD</name>
<reference evidence="1" key="1">
    <citation type="journal article" date="2021" name="Proc. Natl. Acad. Sci. U.S.A.">
        <title>A Catalog of Tens of Thousands of Viruses from Human Metagenomes Reveals Hidden Associations with Chronic Diseases.</title>
        <authorList>
            <person name="Tisza M.J."/>
            <person name="Buck C.B."/>
        </authorList>
    </citation>
    <scope>NUCLEOTIDE SEQUENCE</scope>
    <source>
        <strain evidence="1">CtCo31</strain>
    </source>
</reference>
<protein>
    <submittedName>
        <fullName evidence="1">Uncharacterized protein</fullName>
    </submittedName>
</protein>